<proteinExistence type="predicted"/>
<evidence type="ECO:0000256" key="2">
    <source>
        <dbReference type="SAM" id="SignalP"/>
    </source>
</evidence>
<dbReference type="Proteomes" id="UP000176998">
    <property type="component" value="Unassembled WGS sequence"/>
</dbReference>
<evidence type="ECO:0000256" key="1">
    <source>
        <dbReference type="SAM" id="MobiDB-lite"/>
    </source>
</evidence>
<dbReference type="AlphaFoldDB" id="A0A1G4BNH9"/>
<feature type="signal peptide" evidence="2">
    <location>
        <begin position="1"/>
        <end position="17"/>
    </location>
</feature>
<reference evidence="3 4" key="1">
    <citation type="submission" date="2016-09" db="EMBL/GenBank/DDBJ databases">
        <authorList>
            <person name="Capua I."/>
            <person name="De Benedictis P."/>
            <person name="Joannis T."/>
            <person name="Lombin L.H."/>
            <person name="Cattoli G."/>
        </authorList>
    </citation>
    <scope>NUCLEOTIDE SEQUENCE [LARGE SCALE GENOMIC DNA]</scope>
    <source>
        <strain evidence="3 4">IMI 309357</strain>
    </source>
</reference>
<gene>
    <name evidence="3" type="ORF">CORC01_01978</name>
</gene>
<evidence type="ECO:0000313" key="4">
    <source>
        <dbReference type="Proteomes" id="UP000176998"/>
    </source>
</evidence>
<protein>
    <submittedName>
        <fullName evidence="3">Uncharacterized protein</fullName>
    </submittedName>
</protein>
<feature type="region of interest" description="Disordered" evidence="1">
    <location>
        <begin position="92"/>
        <end position="112"/>
    </location>
</feature>
<keyword evidence="2" id="KW-0732">Signal</keyword>
<feature type="compositionally biased region" description="Polar residues" evidence="1">
    <location>
        <begin position="103"/>
        <end position="112"/>
    </location>
</feature>
<dbReference type="EMBL" id="MJBS01000010">
    <property type="protein sequence ID" value="OHF02877.1"/>
    <property type="molecule type" value="Genomic_DNA"/>
</dbReference>
<accession>A0A1G4BNH9</accession>
<dbReference type="RefSeq" id="XP_022480015.1">
    <property type="nucleotide sequence ID" value="XM_022613631.1"/>
</dbReference>
<feature type="non-terminal residue" evidence="3">
    <location>
        <position position="1"/>
    </location>
</feature>
<sequence>CLAVCSLVCLLISLCSRERELRGLGFSRRRLRSPHGMGRNYNVRYTLPALLVGSKVRSAAWANPWILLFRSSLVLPLPRRLHLTPPQHEQWPGRPWVGGGMDISTSNQSASG</sequence>
<evidence type="ECO:0000313" key="3">
    <source>
        <dbReference type="EMBL" id="OHF02877.1"/>
    </source>
</evidence>
<organism evidence="3 4">
    <name type="scientific">Colletotrichum orchidophilum</name>
    <dbReference type="NCBI Taxonomy" id="1209926"/>
    <lineage>
        <taxon>Eukaryota</taxon>
        <taxon>Fungi</taxon>
        <taxon>Dikarya</taxon>
        <taxon>Ascomycota</taxon>
        <taxon>Pezizomycotina</taxon>
        <taxon>Sordariomycetes</taxon>
        <taxon>Hypocreomycetidae</taxon>
        <taxon>Glomerellales</taxon>
        <taxon>Glomerellaceae</taxon>
        <taxon>Colletotrichum</taxon>
    </lineage>
</organism>
<feature type="chain" id="PRO_5009603108" evidence="2">
    <location>
        <begin position="18"/>
        <end position="112"/>
    </location>
</feature>
<comment type="caution">
    <text evidence="3">The sequence shown here is derived from an EMBL/GenBank/DDBJ whole genome shotgun (WGS) entry which is preliminary data.</text>
</comment>
<name>A0A1G4BNH9_9PEZI</name>
<keyword evidence="4" id="KW-1185">Reference proteome</keyword>
<dbReference type="GeneID" id="34555141"/>